<dbReference type="Proteomes" id="UP000494115">
    <property type="component" value="Unassembled WGS sequence"/>
</dbReference>
<sequence>MTRSARAVPVLMYHHISTTPGMFTVSLGHFAAQMAHLARSGYTTIGSTQLAAYLAGEPLPKKSVMLTFDDGYLDNWVHAHPVLQAHGLTALCFLVTSWIGEGPMRARSGPKLPPLLNHRDGEVAIENGDADRTILRWSEIDVMRDGGTFEFHSHTHSHVRWDQVSTNADDKCAGLARDLIAARTTLKARLGAASDHLCWPQGYYDDDYRRVASQAGFRHFYTCETGSNYPGNDDGAGRSISRLEVRDRSALWIASRLWVHTRPAISRAYLKIKR</sequence>
<accession>A0A6S7BX53</accession>
<dbReference type="Gene3D" id="3.20.20.370">
    <property type="entry name" value="Glycoside hydrolase/deacetylase"/>
    <property type="match status" value="1"/>
</dbReference>
<organism evidence="3 4">
    <name type="scientific">Pararobbsia alpina</name>
    <dbReference type="NCBI Taxonomy" id="621374"/>
    <lineage>
        <taxon>Bacteria</taxon>
        <taxon>Pseudomonadati</taxon>
        <taxon>Pseudomonadota</taxon>
        <taxon>Betaproteobacteria</taxon>
        <taxon>Burkholderiales</taxon>
        <taxon>Burkholderiaceae</taxon>
        <taxon>Pararobbsia</taxon>
    </lineage>
</organism>
<feature type="domain" description="NodB homology" evidence="2">
    <location>
        <begin position="62"/>
        <end position="274"/>
    </location>
</feature>
<dbReference type="RefSeq" id="WP_175108324.1">
    <property type="nucleotide sequence ID" value="NZ_CADIKM010000086.1"/>
</dbReference>
<evidence type="ECO:0000313" key="4">
    <source>
        <dbReference type="Proteomes" id="UP000494115"/>
    </source>
</evidence>
<dbReference type="PANTHER" id="PTHR34216:SF13">
    <property type="entry name" value="XYLANASE_CHITIN DEACETYLASE"/>
    <property type="match status" value="1"/>
</dbReference>
<keyword evidence="4" id="KW-1185">Reference proteome</keyword>
<evidence type="ECO:0000256" key="1">
    <source>
        <dbReference type="ARBA" id="ARBA00022729"/>
    </source>
</evidence>
<dbReference type="GO" id="GO:0005975">
    <property type="term" value="P:carbohydrate metabolic process"/>
    <property type="evidence" value="ECO:0007669"/>
    <property type="project" value="InterPro"/>
</dbReference>
<dbReference type="PROSITE" id="PS51677">
    <property type="entry name" value="NODB"/>
    <property type="match status" value="1"/>
</dbReference>
<evidence type="ECO:0000313" key="3">
    <source>
        <dbReference type="EMBL" id="CAB3806657.1"/>
    </source>
</evidence>
<dbReference type="GO" id="GO:0016810">
    <property type="term" value="F:hydrolase activity, acting on carbon-nitrogen (but not peptide) bonds"/>
    <property type="evidence" value="ECO:0007669"/>
    <property type="project" value="InterPro"/>
</dbReference>
<evidence type="ECO:0000259" key="2">
    <source>
        <dbReference type="PROSITE" id="PS51677"/>
    </source>
</evidence>
<keyword evidence="1" id="KW-0732">Signal</keyword>
<name>A0A6S7BX53_9BURK</name>
<dbReference type="CDD" id="cd10969">
    <property type="entry name" value="CE4_Ecf1_like_5s"/>
    <property type="match status" value="1"/>
</dbReference>
<proteinExistence type="predicted"/>
<reference evidence="3 4" key="1">
    <citation type="submission" date="2020-04" db="EMBL/GenBank/DDBJ databases">
        <authorList>
            <person name="De Canck E."/>
        </authorList>
    </citation>
    <scope>NUCLEOTIDE SEQUENCE [LARGE SCALE GENOMIC DNA]</scope>
    <source>
        <strain evidence="3 4">LMG 28138</strain>
    </source>
</reference>
<dbReference type="EMBL" id="CADIKM010000086">
    <property type="protein sequence ID" value="CAB3806657.1"/>
    <property type="molecule type" value="Genomic_DNA"/>
</dbReference>
<dbReference type="AlphaFoldDB" id="A0A6S7BX53"/>
<dbReference type="InterPro" id="IPR002509">
    <property type="entry name" value="NODB_dom"/>
</dbReference>
<dbReference type="PANTHER" id="PTHR34216">
    <property type="match status" value="1"/>
</dbReference>
<dbReference type="InterPro" id="IPR011330">
    <property type="entry name" value="Glyco_hydro/deAcase_b/a-brl"/>
</dbReference>
<gene>
    <name evidence="3" type="ORF">LMG28138_05824</name>
</gene>
<protein>
    <recommendedName>
        <fullName evidence="2">NodB homology domain-containing protein</fullName>
    </recommendedName>
</protein>
<dbReference type="Pfam" id="PF01522">
    <property type="entry name" value="Polysacc_deac_1"/>
    <property type="match status" value="1"/>
</dbReference>
<dbReference type="SUPFAM" id="SSF88713">
    <property type="entry name" value="Glycoside hydrolase/deacetylase"/>
    <property type="match status" value="1"/>
</dbReference>
<dbReference type="InterPro" id="IPR051398">
    <property type="entry name" value="Polysacch_Deacetylase"/>
</dbReference>